<evidence type="ECO:0000313" key="1">
    <source>
        <dbReference type="EMBL" id="CAD8097639.1"/>
    </source>
</evidence>
<protein>
    <submittedName>
        <fullName evidence="1">Uncharacterized protein</fullName>
    </submittedName>
</protein>
<gene>
    <name evidence="1" type="ORF">PSON_ATCC_30995.1.T0680252</name>
</gene>
<organism evidence="1 2">
    <name type="scientific">Paramecium sonneborni</name>
    <dbReference type="NCBI Taxonomy" id="65129"/>
    <lineage>
        <taxon>Eukaryota</taxon>
        <taxon>Sar</taxon>
        <taxon>Alveolata</taxon>
        <taxon>Ciliophora</taxon>
        <taxon>Intramacronucleata</taxon>
        <taxon>Oligohymenophorea</taxon>
        <taxon>Peniculida</taxon>
        <taxon>Parameciidae</taxon>
        <taxon>Paramecium</taxon>
    </lineage>
</organism>
<dbReference type="EMBL" id="CAJJDN010000068">
    <property type="protein sequence ID" value="CAD8097639.1"/>
    <property type="molecule type" value="Genomic_DNA"/>
</dbReference>
<dbReference type="Proteomes" id="UP000692954">
    <property type="component" value="Unassembled WGS sequence"/>
</dbReference>
<name>A0A8S1P3M6_9CILI</name>
<evidence type="ECO:0000313" key="2">
    <source>
        <dbReference type="Proteomes" id="UP000692954"/>
    </source>
</evidence>
<comment type="caution">
    <text evidence="1">The sequence shown here is derived from an EMBL/GenBank/DDBJ whole genome shotgun (WGS) entry which is preliminary data.</text>
</comment>
<dbReference type="AlphaFoldDB" id="A0A8S1P3M6"/>
<reference evidence="1" key="1">
    <citation type="submission" date="2021-01" db="EMBL/GenBank/DDBJ databases">
        <authorList>
            <consortium name="Genoscope - CEA"/>
            <person name="William W."/>
        </authorList>
    </citation>
    <scope>NUCLEOTIDE SEQUENCE</scope>
</reference>
<keyword evidence="2" id="KW-1185">Reference proteome</keyword>
<accession>A0A8S1P3M6</accession>
<sequence>MIFDQFYSVRYQINLKIQYFLVIEIDQLRFGFLINKDETKQVSCSDDKKIIVQENKTMNEDLYLNKIQSLFSNHDTIAWYQENQSSIYLYILIKAEKFVEKKDLQISLRFLDLIQSLFPYIQNKAKQIFIIKHNKFVNILSYKN</sequence>
<proteinExistence type="predicted"/>